<dbReference type="InterPro" id="IPR036271">
    <property type="entry name" value="Tet_transcr_reg_TetR-rel_C_sf"/>
</dbReference>
<dbReference type="InterPro" id="IPR004111">
    <property type="entry name" value="Repressor_TetR_C"/>
</dbReference>
<dbReference type="InterPro" id="IPR003012">
    <property type="entry name" value="Tet_transcr_reg_TetR"/>
</dbReference>
<dbReference type="InterPro" id="IPR050109">
    <property type="entry name" value="HTH-type_TetR-like_transc_reg"/>
</dbReference>
<dbReference type="OrthoDB" id="329481at2"/>
<evidence type="ECO:0000256" key="3">
    <source>
        <dbReference type="ARBA" id="ARBA00023125"/>
    </source>
</evidence>
<organism evidence="7 8">
    <name type="scientific">Thermomonospora umbrina</name>
    <dbReference type="NCBI Taxonomy" id="111806"/>
    <lineage>
        <taxon>Bacteria</taxon>
        <taxon>Bacillati</taxon>
        <taxon>Actinomycetota</taxon>
        <taxon>Actinomycetes</taxon>
        <taxon>Streptosporangiales</taxon>
        <taxon>Thermomonosporaceae</taxon>
        <taxon>Thermomonospora</taxon>
    </lineage>
</organism>
<dbReference type="AlphaFoldDB" id="A0A3D9SKN1"/>
<protein>
    <submittedName>
        <fullName evidence="7">TetR family transcriptional regulator</fullName>
    </submittedName>
</protein>
<dbReference type="SUPFAM" id="SSF46689">
    <property type="entry name" value="Homeodomain-like"/>
    <property type="match status" value="1"/>
</dbReference>
<keyword evidence="8" id="KW-1185">Reference proteome</keyword>
<dbReference type="Pfam" id="PF00440">
    <property type="entry name" value="TetR_N"/>
    <property type="match status" value="1"/>
</dbReference>
<dbReference type="GO" id="GO:0046677">
    <property type="term" value="P:response to antibiotic"/>
    <property type="evidence" value="ECO:0007669"/>
    <property type="project" value="InterPro"/>
</dbReference>
<accession>A0A3D9SKN1</accession>
<gene>
    <name evidence="7" type="ORF">DFJ69_0319</name>
</gene>
<evidence type="ECO:0000313" key="8">
    <source>
        <dbReference type="Proteomes" id="UP000256661"/>
    </source>
</evidence>
<keyword evidence="3 5" id="KW-0238">DNA-binding</keyword>
<sequence>MAEQTQGDTLPAAGTAAARPPLTYARIIDTAIELIEREGPQALSMRRVGNELGVAAMSLYNHVAGKEAVLDGVADEILAGLDVRAGGDDWRDRVRALAHAFRRAAHERPRCMSVVLSRSMDWTRGLPVIEQMLTIGEQAGFERETAVRVMRTFISYVMGTLMREEGTVDRLQNVARDRDRIADLVDPARFPHVVGAARELLHPDFDADFAFGLDLLIDALDRLPRTAS</sequence>
<dbReference type="PRINTS" id="PR00400">
    <property type="entry name" value="TETREPRESSOR"/>
</dbReference>
<comment type="caution">
    <text evidence="7">The sequence shown here is derived from an EMBL/GenBank/DDBJ whole genome shotgun (WGS) entry which is preliminary data.</text>
</comment>
<dbReference type="Proteomes" id="UP000256661">
    <property type="component" value="Unassembled WGS sequence"/>
</dbReference>
<dbReference type="Pfam" id="PF02909">
    <property type="entry name" value="TetR_C_1"/>
    <property type="match status" value="1"/>
</dbReference>
<reference evidence="7 8" key="1">
    <citation type="submission" date="2018-08" db="EMBL/GenBank/DDBJ databases">
        <title>Sequencing the genomes of 1000 actinobacteria strains.</title>
        <authorList>
            <person name="Klenk H.-P."/>
        </authorList>
    </citation>
    <scope>NUCLEOTIDE SEQUENCE [LARGE SCALE GENOMIC DNA]</scope>
    <source>
        <strain evidence="7 8">DSM 43927</strain>
    </source>
</reference>
<name>A0A3D9SKN1_9ACTN</name>
<evidence type="ECO:0000256" key="1">
    <source>
        <dbReference type="ARBA" id="ARBA00022491"/>
    </source>
</evidence>
<evidence type="ECO:0000256" key="4">
    <source>
        <dbReference type="ARBA" id="ARBA00023163"/>
    </source>
</evidence>
<dbReference type="SUPFAM" id="SSF48498">
    <property type="entry name" value="Tetracyclin repressor-like, C-terminal domain"/>
    <property type="match status" value="1"/>
</dbReference>
<dbReference type="EMBL" id="QTTT01000001">
    <property type="protein sequence ID" value="REE94950.1"/>
    <property type="molecule type" value="Genomic_DNA"/>
</dbReference>
<dbReference type="Gene3D" id="1.10.10.60">
    <property type="entry name" value="Homeodomain-like"/>
    <property type="match status" value="1"/>
</dbReference>
<feature type="DNA-binding region" description="H-T-H motif" evidence="5">
    <location>
        <begin position="44"/>
        <end position="63"/>
    </location>
</feature>
<dbReference type="GO" id="GO:0045892">
    <property type="term" value="P:negative regulation of DNA-templated transcription"/>
    <property type="evidence" value="ECO:0007669"/>
    <property type="project" value="InterPro"/>
</dbReference>
<dbReference type="PANTHER" id="PTHR30055">
    <property type="entry name" value="HTH-TYPE TRANSCRIPTIONAL REGULATOR RUTR"/>
    <property type="match status" value="1"/>
</dbReference>
<dbReference type="Gene3D" id="1.10.357.10">
    <property type="entry name" value="Tetracycline Repressor, domain 2"/>
    <property type="match status" value="1"/>
</dbReference>
<keyword evidence="2" id="KW-0805">Transcription regulation</keyword>
<dbReference type="PROSITE" id="PS50977">
    <property type="entry name" value="HTH_TETR_2"/>
    <property type="match status" value="1"/>
</dbReference>
<keyword evidence="4" id="KW-0804">Transcription</keyword>
<keyword evidence="1" id="KW-0678">Repressor</keyword>
<evidence type="ECO:0000256" key="5">
    <source>
        <dbReference type="PROSITE-ProRule" id="PRU00335"/>
    </source>
</evidence>
<dbReference type="RefSeq" id="WP_116020822.1">
    <property type="nucleotide sequence ID" value="NZ_QTTT01000001.1"/>
</dbReference>
<evidence type="ECO:0000256" key="2">
    <source>
        <dbReference type="ARBA" id="ARBA00023015"/>
    </source>
</evidence>
<proteinExistence type="predicted"/>
<dbReference type="InterPro" id="IPR009057">
    <property type="entry name" value="Homeodomain-like_sf"/>
</dbReference>
<dbReference type="GO" id="GO:0003700">
    <property type="term" value="F:DNA-binding transcription factor activity"/>
    <property type="evidence" value="ECO:0007669"/>
    <property type="project" value="TreeGrafter"/>
</dbReference>
<dbReference type="InterPro" id="IPR001647">
    <property type="entry name" value="HTH_TetR"/>
</dbReference>
<evidence type="ECO:0000313" key="7">
    <source>
        <dbReference type="EMBL" id="REE94950.1"/>
    </source>
</evidence>
<feature type="domain" description="HTH tetR-type" evidence="6">
    <location>
        <begin position="21"/>
        <end position="81"/>
    </location>
</feature>
<evidence type="ECO:0000259" key="6">
    <source>
        <dbReference type="PROSITE" id="PS50977"/>
    </source>
</evidence>
<dbReference type="GO" id="GO:0000976">
    <property type="term" value="F:transcription cis-regulatory region binding"/>
    <property type="evidence" value="ECO:0007669"/>
    <property type="project" value="TreeGrafter"/>
</dbReference>
<dbReference type="PANTHER" id="PTHR30055:SF151">
    <property type="entry name" value="TRANSCRIPTIONAL REGULATORY PROTEIN"/>
    <property type="match status" value="1"/>
</dbReference>